<protein>
    <recommendedName>
        <fullName evidence="12">Aquaporin</fullName>
    </recommendedName>
</protein>
<dbReference type="EnsemblMetazoa" id="tetur31g00240.1">
    <property type="protein sequence ID" value="tetur31g00240.1"/>
    <property type="gene ID" value="tetur31g00240"/>
</dbReference>
<evidence type="ECO:0000256" key="3">
    <source>
        <dbReference type="ARBA" id="ARBA00022448"/>
    </source>
</evidence>
<dbReference type="STRING" id="32264.T1L126"/>
<comment type="subcellular location">
    <subcellularLocation>
        <location evidence="1">Membrane</location>
        <topology evidence="1">Multi-pass membrane protein</topology>
    </subcellularLocation>
</comment>
<keyword evidence="5 9" id="KW-1133">Transmembrane helix</keyword>
<keyword evidence="4 8" id="KW-0812">Transmembrane</keyword>
<dbReference type="EMBL" id="CAEY01000889">
    <property type="status" value="NOT_ANNOTATED_CDS"/>
    <property type="molecule type" value="Genomic_DNA"/>
</dbReference>
<name>T1L126_TETUR</name>
<dbReference type="HOGENOM" id="CLU_020019_9_1_1"/>
<proteinExistence type="inferred from homology"/>
<dbReference type="InterPro" id="IPR023271">
    <property type="entry name" value="Aquaporin-like"/>
</dbReference>
<reference evidence="10" key="2">
    <citation type="submission" date="2015-06" db="UniProtKB">
        <authorList>
            <consortium name="EnsemblMetazoa"/>
        </authorList>
    </citation>
    <scope>IDENTIFICATION</scope>
</reference>
<keyword evidence="3 8" id="KW-0813">Transport</keyword>
<sequence>MSSSSTTESNQQSAKTILSRSNEVSRRVKVSLASQTSKEFLAEMIGTFFIVVLGDAATAAYKLRTQQGDRFDYMAVNFCFATGVLIGVSATISVSGAHLNPAVTTAMAAIGKFKWSKVWYYLLAQYVGGILASAVVYLDHFEAIEHFDPSHQANITGEIFATYPARFVTIPGAFVDQMIGTSLLLFGILAISDGIKAPLKAQPALFAVIITGIPTAFNYNCGAILNPARDFAPRLFSALVRYGWEPFQPLVDIIGGQRNCWSTCWWYSRCLVIFINN</sequence>
<accession>T1L126</accession>
<evidence type="ECO:0008006" key="12">
    <source>
        <dbReference type="Google" id="ProtNLM"/>
    </source>
</evidence>
<dbReference type="GO" id="GO:0016323">
    <property type="term" value="C:basolateral plasma membrane"/>
    <property type="evidence" value="ECO:0007669"/>
    <property type="project" value="TreeGrafter"/>
</dbReference>
<evidence type="ECO:0000256" key="5">
    <source>
        <dbReference type="ARBA" id="ARBA00022989"/>
    </source>
</evidence>
<evidence type="ECO:0000256" key="1">
    <source>
        <dbReference type="ARBA" id="ARBA00004141"/>
    </source>
</evidence>
<feature type="transmembrane region" description="Helical" evidence="9">
    <location>
        <begin position="118"/>
        <end position="138"/>
    </location>
</feature>
<dbReference type="PRINTS" id="PR00783">
    <property type="entry name" value="MINTRINSICP"/>
</dbReference>
<comment type="similarity">
    <text evidence="2 8">Belongs to the MIP/aquaporin (TC 1.A.8) family.</text>
</comment>
<comment type="function">
    <text evidence="7">Aquaglyceroporin that may modulate the water content and osmolytes during anhydrobiosis.</text>
</comment>
<evidence type="ECO:0000256" key="4">
    <source>
        <dbReference type="ARBA" id="ARBA00022692"/>
    </source>
</evidence>
<feature type="transmembrane region" description="Helical" evidence="9">
    <location>
        <begin position="40"/>
        <end position="61"/>
    </location>
</feature>
<dbReference type="GO" id="GO:0015250">
    <property type="term" value="F:water channel activity"/>
    <property type="evidence" value="ECO:0007669"/>
    <property type="project" value="TreeGrafter"/>
</dbReference>
<keyword evidence="6 9" id="KW-0472">Membrane</keyword>
<dbReference type="InterPro" id="IPR000425">
    <property type="entry name" value="MIP"/>
</dbReference>
<evidence type="ECO:0000313" key="11">
    <source>
        <dbReference type="Proteomes" id="UP000015104"/>
    </source>
</evidence>
<evidence type="ECO:0000313" key="10">
    <source>
        <dbReference type="EnsemblMetazoa" id="tetur31g00240.1"/>
    </source>
</evidence>
<dbReference type="Gene3D" id="1.20.1080.10">
    <property type="entry name" value="Glycerol uptake facilitator protein"/>
    <property type="match status" value="1"/>
</dbReference>
<dbReference type="GO" id="GO:0015254">
    <property type="term" value="F:glycerol channel activity"/>
    <property type="evidence" value="ECO:0007669"/>
    <property type="project" value="TreeGrafter"/>
</dbReference>
<evidence type="ECO:0000256" key="8">
    <source>
        <dbReference type="RuleBase" id="RU000477"/>
    </source>
</evidence>
<feature type="transmembrane region" description="Helical" evidence="9">
    <location>
        <begin position="73"/>
        <end position="98"/>
    </location>
</feature>
<dbReference type="Proteomes" id="UP000015104">
    <property type="component" value="Unassembled WGS sequence"/>
</dbReference>
<dbReference type="AlphaFoldDB" id="T1L126"/>
<dbReference type="InterPro" id="IPR050363">
    <property type="entry name" value="MIP/Aquaporin"/>
</dbReference>
<dbReference type="PANTHER" id="PTHR43829:SF9">
    <property type="entry name" value="AQUAPORIN-9"/>
    <property type="match status" value="1"/>
</dbReference>
<dbReference type="PANTHER" id="PTHR43829">
    <property type="entry name" value="AQUAPORIN OR AQUAGLYCEROPORIN RELATED"/>
    <property type="match status" value="1"/>
</dbReference>
<keyword evidence="11" id="KW-1185">Reference proteome</keyword>
<evidence type="ECO:0000256" key="2">
    <source>
        <dbReference type="ARBA" id="ARBA00006175"/>
    </source>
</evidence>
<evidence type="ECO:0000256" key="6">
    <source>
        <dbReference type="ARBA" id="ARBA00023136"/>
    </source>
</evidence>
<reference evidence="11" key="1">
    <citation type="submission" date="2011-08" db="EMBL/GenBank/DDBJ databases">
        <authorList>
            <person name="Rombauts S."/>
        </authorList>
    </citation>
    <scope>NUCLEOTIDE SEQUENCE</scope>
    <source>
        <strain evidence="11">London</strain>
    </source>
</reference>
<evidence type="ECO:0000256" key="7">
    <source>
        <dbReference type="ARBA" id="ARBA00045280"/>
    </source>
</evidence>
<evidence type="ECO:0000256" key="9">
    <source>
        <dbReference type="SAM" id="Phobius"/>
    </source>
</evidence>
<dbReference type="Pfam" id="PF00230">
    <property type="entry name" value="MIP"/>
    <property type="match status" value="1"/>
</dbReference>
<dbReference type="SUPFAM" id="SSF81338">
    <property type="entry name" value="Aquaporin-like"/>
    <property type="match status" value="1"/>
</dbReference>
<dbReference type="eggNOG" id="KOG0224">
    <property type="taxonomic scope" value="Eukaryota"/>
</dbReference>
<organism evidence="10 11">
    <name type="scientific">Tetranychus urticae</name>
    <name type="common">Two-spotted spider mite</name>
    <dbReference type="NCBI Taxonomy" id="32264"/>
    <lineage>
        <taxon>Eukaryota</taxon>
        <taxon>Metazoa</taxon>
        <taxon>Ecdysozoa</taxon>
        <taxon>Arthropoda</taxon>
        <taxon>Chelicerata</taxon>
        <taxon>Arachnida</taxon>
        <taxon>Acari</taxon>
        <taxon>Acariformes</taxon>
        <taxon>Trombidiformes</taxon>
        <taxon>Prostigmata</taxon>
        <taxon>Eleutherengona</taxon>
        <taxon>Raphignathae</taxon>
        <taxon>Tetranychoidea</taxon>
        <taxon>Tetranychidae</taxon>
        <taxon>Tetranychus</taxon>
    </lineage>
</organism>